<dbReference type="SUPFAM" id="SSF52518">
    <property type="entry name" value="Thiamin diphosphate-binding fold (THDP-binding)"/>
    <property type="match status" value="1"/>
</dbReference>
<dbReference type="SUPFAM" id="SSF52922">
    <property type="entry name" value="TK C-terminal domain-like"/>
    <property type="match status" value="1"/>
</dbReference>
<dbReference type="InterPro" id="IPR009014">
    <property type="entry name" value="Transketo_C/PFOR_II"/>
</dbReference>
<organism evidence="6">
    <name type="scientific">hydrothermal vent metagenome</name>
    <dbReference type="NCBI Taxonomy" id="652676"/>
    <lineage>
        <taxon>unclassified sequences</taxon>
        <taxon>metagenomes</taxon>
        <taxon>ecological metagenomes</taxon>
    </lineage>
</organism>
<dbReference type="Pfam" id="PF02780">
    <property type="entry name" value="Transketolase_C"/>
    <property type="match status" value="1"/>
</dbReference>
<gene>
    <name evidence="6" type="ORF">MNBD_CPR01-85</name>
</gene>
<dbReference type="GO" id="GO:0004802">
    <property type="term" value="F:transketolase activity"/>
    <property type="evidence" value="ECO:0007669"/>
    <property type="project" value="UniProtKB-EC"/>
</dbReference>
<dbReference type="EC" id="2.2.1.1" evidence="6"/>
<keyword evidence="3 6" id="KW-0808">Transferase</keyword>
<dbReference type="Gene3D" id="3.40.50.970">
    <property type="match status" value="1"/>
</dbReference>
<dbReference type="InterPro" id="IPR029061">
    <property type="entry name" value="THDP-binding"/>
</dbReference>
<dbReference type="PANTHER" id="PTHR43825:SF1">
    <property type="entry name" value="TRANSKETOLASE-LIKE PYRIMIDINE-BINDING DOMAIN-CONTAINING PROTEIN"/>
    <property type="match status" value="1"/>
</dbReference>
<evidence type="ECO:0000256" key="1">
    <source>
        <dbReference type="ARBA" id="ARBA00001964"/>
    </source>
</evidence>
<evidence type="ECO:0000256" key="4">
    <source>
        <dbReference type="ARBA" id="ARBA00023052"/>
    </source>
</evidence>
<name>A0A3B0VL75_9ZZZZ</name>
<dbReference type="InterPro" id="IPR020826">
    <property type="entry name" value="Transketolase_BS"/>
</dbReference>
<dbReference type="CDD" id="cd07033">
    <property type="entry name" value="TPP_PYR_DXS_TK_like"/>
    <property type="match status" value="1"/>
</dbReference>
<proteinExistence type="inferred from homology"/>
<keyword evidence="4" id="KW-0786">Thiamine pyrophosphate</keyword>
<feature type="domain" description="Transketolase-like pyrimidine-binding" evidence="5">
    <location>
        <begin position="20"/>
        <end position="185"/>
    </location>
</feature>
<dbReference type="InterPro" id="IPR005475">
    <property type="entry name" value="Transketolase-like_Pyr-bd"/>
</dbReference>
<protein>
    <submittedName>
        <fullName evidence="6">Transketolase, C-terminal section</fullName>
        <ecNumber evidence="6">2.2.1.1</ecNumber>
    </submittedName>
</protein>
<evidence type="ECO:0000313" key="6">
    <source>
        <dbReference type="EMBL" id="VAW32414.1"/>
    </source>
</evidence>
<dbReference type="PANTHER" id="PTHR43825">
    <property type="entry name" value="PYRUVATE DEHYDROGENASE E1 COMPONENT"/>
    <property type="match status" value="1"/>
</dbReference>
<dbReference type="AlphaFoldDB" id="A0A3B0VL75"/>
<dbReference type="FunFam" id="3.40.50.970:FF:000129">
    <property type="entry name" value="Transketolase"/>
    <property type="match status" value="1"/>
</dbReference>
<evidence type="ECO:0000259" key="5">
    <source>
        <dbReference type="SMART" id="SM00861"/>
    </source>
</evidence>
<evidence type="ECO:0000256" key="2">
    <source>
        <dbReference type="ARBA" id="ARBA00007131"/>
    </source>
</evidence>
<dbReference type="PROSITE" id="PS00802">
    <property type="entry name" value="TRANSKETOLASE_2"/>
    <property type="match status" value="1"/>
</dbReference>
<dbReference type="InterPro" id="IPR033248">
    <property type="entry name" value="Transketolase_C"/>
</dbReference>
<accession>A0A3B0VL75</accession>
<dbReference type="SMART" id="SM00861">
    <property type="entry name" value="Transket_pyr"/>
    <property type="match status" value="1"/>
</dbReference>
<reference evidence="6" key="1">
    <citation type="submission" date="2018-06" db="EMBL/GenBank/DDBJ databases">
        <authorList>
            <person name="Zhirakovskaya E."/>
        </authorList>
    </citation>
    <scope>NUCLEOTIDE SEQUENCE</scope>
</reference>
<dbReference type="Gene3D" id="3.40.50.920">
    <property type="match status" value="1"/>
</dbReference>
<sequence length="329" mass="35751">MLNTEIHLVENIFSDDIKRSATRDGFGTGVVEVGKVDERVMVLCADLSESTRSDEFARLFPKRFVEVGIAEQNMVGFSAGLASVGKVPFVVSYSAFSPGRNYEQIRTTIALSESNVRVCGMHSGVSVGADGATHQMLEDIGMMRMLPNMIVVNPADAEEARKAVTESVKIDTPMYLRFSRSATPVFTTHKTTFSFGKAITLWDSEKPRIAILATGPVVYRALLVARALASEGIESIVLNVHTIKPLDGDAILSAVQRTGRIITIEEHQVAGGFGSAVAEFLVSNYPVPMTMIGIQDRFGQSGEPDELLEEYGLGVGNIIKEVHKLILKN</sequence>
<dbReference type="EMBL" id="UOEV01000047">
    <property type="protein sequence ID" value="VAW32414.1"/>
    <property type="molecule type" value="Genomic_DNA"/>
</dbReference>
<evidence type="ECO:0000256" key="3">
    <source>
        <dbReference type="ARBA" id="ARBA00022679"/>
    </source>
</evidence>
<comment type="similarity">
    <text evidence="2">Belongs to the transketolase family.</text>
</comment>
<dbReference type="InterPro" id="IPR051157">
    <property type="entry name" value="PDH/Transketolase"/>
</dbReference>
<dbReference type="Pfam" id="PF02779">
    <property type="entry name" value="Transket_pyr"/>
    <property type="match status" value="1"/>
</dbReference>
<comment type="cofactor">
    <cofactor evidence="1">
        <name>thiamine diphosphate</name>
        <dbReference type="ChEBI" id="CHEBI:58937"/>
    </cofactor>
</comment>